<feature type="domain" description="Na+-translocating membrane potential-generating system MpsC" evidence="1">
    <location>
        <begin position="13"/>
        <end position="67"/>
    </location>
</feature>
<dbReference type="RefSeq" id="WP_281093214.1">
    <property type="nucleotide sequence ID" value="NZ_JARYZI010000002.1"/>
</dbReference>
<protein>
    <submittedName>
        <fullName evidence="2">Na-translocating system protein MpsC family protein</fullName>
    </submittedName>
</protein>
<organism evidence="2 3">
    <name type="scientific">Fusibacter bizertensis</name>
    <dbReference type="NCBI Taxonomy" id="1488331"/>
    <lineage>
        <taxon>Bacteria</taxon>
        <taxon>Bacillati</taxon>
        <taxon>Bacillota</taxon>
        <taxon>Clostridia</taxon>
        <taxon>Eubacteriales</taxon>
        <taxon>Eubacteriales Family XII. Incertae Sedis</taxon>
        <taxon>Fusibacter</taxon>
    </lineage>
</organism>
<keyword evidence="3" id="KW-1185">Reference proteome</keyword>
<comment type="caution">
    <text evidence="2">The sequence shown here is derived from an EMBL/GenBank/DDBJ whole genome shotgun (WGS) entry which is preliminary data.</text>
</comment>
<evidence type="ECO:0000313" key="3">
    <source>
        <dbReference type="Proteomes" id="UP001158045"/>
    </source>
</evidence>
<dbReference type="Proteomes" id="UP001158045">
    <property type="component" value="Unassembled WGS sequence"/>
</dbReference>
<dbReference type="InterPro" id="IPR018745">
    <property type="entry name" value="MpsC"/>
</dbReference>
<name>A0ABT6NAG0_9FIRM</name>
<dbReference type="EMBL" id="JARYZI010000002">
    <property type="protein sequence ID" value="MDH8677401.1"/>
    <property type="molecule type" value="Genomic_DNA"/>
</dbReference>
<dbReference type="Pfam" id="PF10057">
    <property type="entry name" value="MpsC"/>
    <property type="match status" value="1"/>
</dbReference>
<evidence type="ECO:0000259" key="1">
    <source>
        <dbReference type="Pfam" id="PF10057"/>
    </source>
</evidence>
<gene>
    <name evidence="2" type="ORF">QE109_04535</name>
</gene>
<evidence type="ECO:0000313" key="2">
    <source>
        <dbReference type="EMBL" id="MDH8677401.1"/>
    </source>
</evidence>
<accession>A0ABT6NAG0</accession>
<proteinExistence type="predicted"/>
<sequence length="116" mass="14009">MGDKMEFSDEEKHEMLRAFTNLLKDANGKGPKNIYIKYLKHEVHIVMQGVVSDFEKHLIKNFGNEAIKVFTDFYERDSFHSEIRFLEILNHKYKFKFYKLDSDFENDLFVYKMKII</sequence>
<reference evidence="2 3" key="1">
    <citation type="submission" date="2023-04" db="EMBL/GenBank/DDBJ databases">
        <title>Fusibacter bizertensis strain WBS, isolated from littoral bottom sediments of the Arctic seas - biochemical and genomic analysis.</title>
        <authorList>
            <person name="Brioukhanov A.L."/>
        </authorList>
    </citation>
    <scope>NUCLEOTIDE SEQUENCE [LARGE SCALE GENOMIC DNA]</scope>
    <source>
        <strain evidence="2 3">WBS</strain>
    </source>
</reference>